<feature type="active site" description="Nucleophile" evidence="5">
    <location>
        <position position="326"/>
    </location>
</feature>
<feature type="binding site" evidence="5">
    <location>
        <position position="229"/>
    </location>
    <ligand>
        <name>S-adenosyl-L-methionine</name>
        <dbReference type="ChEBI" id="CHEBI:59789"/>
    </ligand>
</feature>
<feature type="binding site" evidence="5">
    <location>
        <position position="257"/>
    </location>
    <ligand>
        <name>S-adenosyl-L-methionine</name>
        <dbReference type="ChEBI" id="CHEBI:59789"/>
    </ligand>
</feature>
<dbReference type="InterPro" id="IPR004521">
    <property type="entry name" value="Uncharacterised_CHP00451"/>
</dbReference>
<accession>A0A7C4BC92</accession>
<feature type="binding site" evidence="5">
    <location>
        <position position="276"/>
    </location>
    <ligand>
        <name>S-adenosyl-L-methionine</name>
        <dbReference type="ChEBI" id="CHEBI:59789"/>
    </ligand>
</feature>
<dbReference type="InterPro" id="IPR001678">
    <property type="entry name" value="MeTrfase_RsmB-F_NOP2_dom"/>
</dbReference>
<dbReference type="HAMAP" id="MF_02237">
    <property type="entry name" value="NSUN6"/>
    <property type="match status" value="1"/>
</dbReference>
<comment type="caution">
    <text evidence="7">The sequence shown here is derived from an EMBL/GenBank/DDBJ whole genome shotgun (WGS) entry which is preliminary data.</text>
</comment>
<feature type="domain" description="SAM-dependent MTase RsmB/NOP-type" evidence="6">
    <location>
        <begin position="106"/>
        <end position="391"/>
    </location>
</feature>
<evidence type="ECO:0000256" key="2">
    <source>
        <dbReference type="ARBA" id="ARBA00022679"/>
    </source>
</evidence>
<dbReference type="Pfam" id="PF01189">
    <property type="entry name" value="Methyltr_RsmB-F"/>
    <property type="match status" value="1"/>
</dbReference>
<evidence type="ECO:0000256" key="3">
    <source>
        <dbReference type="ARBA" id="ARBA00022691"/>
    </source>
</evidence>
<evidence type="ECO:0000313" key="7">
    <source>
        <dbReference type="EMBL" id="HGI87811.1"/>
    </source>
</evidence>
<keyword evidence="4 5" id="KW-0694">RNA-binding</keyword>
<keyword evidence="1 5" id="KW-0489">Methyltransferase</keyword>
<dbReference type="GO" id="GO:0016428">
    <property type="term" value="F:tRNA (cytidine-5-)-methyltransferase activity"/>
    <property type="evidence" value="ECO:0007669"/>
    <property type="project" value="UniProtKB-UniRule"/>
</dbReference>
<dbReference type="PROSITE" id="PS51686">
    <property type="entry name" value="SAM_MT_RSMB_NOP"/>
    <property type="match status" value="1"/>
</dbReference>
<evidence type="ECO:0000259" key="6">
    <source>
        <dbReference type="PROSITE" id="PS51686"/>
    </source>
</evidence>
<dbReference type="InterPro" id="IPR036974">
    <property type="entry name" value="PUA_sf"/>
</dbReference>
<comment type="similarity">
    <text evidence="5">Belongs to the class I-like SAM-binding methyltransferase superfamily. RsmB/NOP family.</text>
</comment>
<dbReference type="AlphaFoldDB" id="A0A7C4BC92"/>
<dbReference type="SUPFAM" id="SSF53335">
    <property type="entry name" value="S-adenosyl-L-methionine-dependent methyltransferases"/>
    <property type="match status" value="1"/>
</dbReference>
<feature type="binding site" evidence="5">
    <location>
        <begin position="205"/>
        <end position="211"/>
    </location>
    <ligand>
        <name>S-adenosyl-L-methionine</name>
        <dbReference type="ChEBI" id="CHEBI:59789"/>
    </ligand>
</feature>
<evidence type="ECO:0000256" key="1">
    <source>
        <dbReference type="ARBA" id="ARBA00022603"/>
    </source>
</evidence>
<organism evidence="7">
    <name type="scientific">Ignisphaera aggregans</name>
    <dbReference type="NCBI Taxonomy" id="334771"/>
    <lineage>
        <taxon>Archaea</taxon>
        <taxon>Thermoproteota</taxon>
        <taxon>Thermoprotei</taxon>
        <taxon>Desulfurococcales</taxon>
        <taxon>Desulfurococcaceae</taxon>
        <taxon>Ignisphaera</taxon>
    </lineage>
</organism>
<feature type="binding site" evidence="5">
    <location>
        <position position="234"/>
    </location>
    <ligand>
        <name>S-adenosyl-L-methionine</name>
        <dbReference type="ChEBI" id="CHEBI:59789"/>
    </ligand>
</feature>
<dbReference type="InterPro" id="IPR002478">
    <property type="entry name" value="PUA"/>
</dbReference>
<dbReference type="PANTHER" id="PTHR22807:SF34">
    <property type="entry name" value="TRNA (CYTOSINE(72)-C(5))-METHYLTRANSFERASE NSUN6"/>
    <property type="match status" value="1"/>
</dbReference>
<dbReference type="Gene3D" id="3.30.70.1170">
    <property type="entry name" value="Sun protein, domain 3"/>
    <property type="match status" value="1"/>
</dbReference>
<protein>
    <recommendedName>
        <fullName evidence="5">tRNA (cytosine(72)-C(5))-methyltransferase</fullName>
        <shortName evidence="5">tRNA:m(5)C72 MTase</shortName>
        <ecNumber evidence="5">2.1.1.-</ecNumber>
    </recommendedName>
</protein>
<dbReference type="InterPro" id="IPR015947">
    <property type="entry name" value="PUA-like_sf"/>
</dbReference>
<dbReference type="GO" id="GO:0006400">
    <property type="term" value="P:tRNA modification"/>
    <property type="evidence" value="ECO:0007669"/>
    <property type="project" value="UniProtKB-UniRule"/>
</dbReference>
<dbReference type="SMART" id="SM00359">
    <property type="entry name" value="PUA"/>
    <property type="match status" value="1"/>
</dbReference>
<reference evidence="7" key="1">
    <citation type="journal article" date="2020" name="mSystems">
        <title>Genome- and Community-Level Interaction Insights into Carbon Utilization and Element Cycling Functions of Hydrothermarchaeota in Hydrothermal Sediment.</title>
        <authorList>
            <person name="Zhou Z."/>
            <person name="Liu Y."/>
            <person name="Xu W."/>
            <person name="Pan J."/>
            <person name="Luo Z.H."/>
            <person name="Li M."/>
        </authorList>
    </citation>
    <scope>NUCLEOTIDE SEQUENCE [LARGE SCALE GENOMIC DNA]</scope>
    <source>
        <strain evidence="7">SpSt-732</strain>
    </source>
</reference>
<dbReference type="GO" id="GO:0000049">
    <property type="term" value="F:tRNA binding"/>
    <property type="evidence" value="ECO:0007669"/>
    <property type="project" value="UniProtKB-UniRule"/>
</dbReference>
<dbReference type="CDD" id="cd07953">
    <property type="entry name" value="PUA"/>
    <property type="match status" value="1"/>
</dbReference>
<dbReference type="SUPFAM" id="SSF88697">
    <property type="entry name" value="PUA domain-like"/>
    <property type="match status" value="1"/>
</dbReference>
<evidence type="ECO:0000256" key="4">
    <source>
        <dbReference type="ARBA" id="ARBA00022884"/>
    </source>
</evidence>
<dbReference type="Pfam" id="PF01472">
    <property type="entry name" value="PUA"/>
    <property type="match status" value="1"/>
</dbReference>
<dbReference type="Gene3D" id="2.30.130.10">
    <property type="entry name" value="PUA domain"/>
    <property type="match status" value="1"/>
</dbReference>
<dbReference type="CDD" id="cd02440">
    <property type="entry name" value="AdoMet_MTases"/>
    <property type="match status" value="1"/>
</dbReference>
<dbReference type="PROSITE" id="PS50890">
    <property type="entry name" value="PUA"/>
    <property type="match status" value="1"/>
</dbReference>
<keyword evidence="3 5" id="KW-0949">S-adenosyl-L-methionine</keyword>
<dbReference type="InterPro" id="IPR049560">
    <property type="entry name" value="MeTrfase_RsmB-F_NOP2_cat"/>
</dbReference>
<evidence type="ECO:0000256" key="5">
    <source>
        <dbReference type="HAMAP-Rule" id="MF_02237"/>
    </source>
</evidence>
<dbReference type="GO" id="GO:0001510">
    <property type="term" value="P:RNA methylation"/>
    <property type="evidence" value="ECO:0007669"/>
    <property type="project" value="InterPro"/>
</dbReference>
<dbReference type="PRINTS" id="PR02008">
    <property type="entry name" value="RCMTFAMILY"/>
</dbReference>
<dbReference type="NCBIfam" id="TIGR00451">
    <property type="entry name" value="unchar_dom_2"/>
    <property type="match status" value="1"/>
</dbReference>
<feature type="binding site" evidence="5">
    <location>
        <position position="303"/>
    </location>
    <ligand>
        <name>S-adenosyl-L-methionine</name>
        <dbReference type="ChEBI" id="CHEBI:59789"/>
    </ligand>
</feature>
<comment type="function">
    <text evidence="5">S-adenosyl-L-methionine-dependent methyltransferase that specifically methylates the C5 position of cytosine 72 in several tRNAs.</text>
</comment>
<comment type="catalytic activity">
    <reaction evidence="5">
        <text>cytidine(72) in tRNA + S-adenosyl-L-methionine = 5-methylcytidine(72) in tRNA + S-adenosyl-L-homocysteine + H(+)</text>
        <dbReference type="Rhea" id="RHEA:61988"/>
        <dbReference type="Rhea" id="RHEA-COMP:15996"/>
        <dbReference type="Rhea" id="RHEA-COMP:15997"/>
        <dbReference type="ChEBI" id="CHEBI:15378"/>
        <dbReference type="ChEBI" id="CHEBI:57856"/>
        <dbReference type="ChEBI" id="CHEBI:59789"/>
        <dbReference type="ChEBI" id="CHEBI:74483"/>
        <dbReference type="ChEBI" id="CHEBI:82748"/>
    </reaction>
</comment>
<name>A0A7C4BC92_9CREN</name>
<dbReference type="PANTHER" id="PTHR22807">
    <property type="entry name" value="NOP2 YEAST -RELATED NOL1/NOP2/FMU SUN DOMAIN-CONTAINING"/>
    <property type="match status" value="1"/>
</dbReference>
<dbReference type="InterPro" id="IPR043699">
    <property type="entry name" value="NSUN6"/>
</dbReference>
<dbReference type="EC" id="2.1.1.-" evidence="5"/>
<dbReference type="InterPro" id="IPR023267">
    <property type="entry name" value="RCMT"/>
</dbReference>
<proteinExistence type="inferred from homology"/>
<dbReference type="EMBL" id="DTFF01000046">
    <property type="protein sequence ID" value="HGI87811.1"/>
    <property type="molecule type" value="Genomic_DNA"/>
</dbReference>
<keyword evidence="2 5" id="KW-0808">Transferase</keyword>
<dbReference type="InterPro" id="IPR029063">
    <property type="entry name" value="SAM-dependent_MTases_sf"/>
</dbReference>
<sequence length="392" mass="43518">MCSALLHYDSELLKVLERVYGGEVAGFLNSILSPGSRLYVRVNTLRASAGSVMDGLRERGVEAYVDEELVEALYFPVKGPFKVDLLDKRIVVDKRAAESVYMGANVYAPGVLSCKDVKKGNEVTVVAEDGTPVANAVAVTNCEEVLKARARRGIVAETAKSVYKAPKIRELPEYQEGLIYPQSLAAMYVTHVLDPGPGELVVDACAAPGGKTSHIIEYSKGGAHVIAFDHSQKRLSELVSNLERLGEERFAEVWQADSRYLHIDFPWIRADKVVVDPPCTALGVRPKVFDFKSYRDVKNASRYQIQFLRSAFRILKPRGILVYSTCTVTTEENEEVIESFVEEVGCVEVLEIGIKRGARGVLGYKYSDAFLRFHPHIHNTSGYFIAKLMKMC</sequence>
<gene>
    <name evidence="7" type="ORF">ENV14_05415</name>
</gene>
<dbReference type="Gene3D" id="3.40.50.150">
    <property type="entry name" value="Vaccinia Virus protein VP39"/>
    <property type="match status" value="1"/>
</dbReference>